<sequence>MAFAFGGIRDGSMPGLASLPRLVSETGPYEDVYTGTNDCCTSPEEGVYRGETIFCHTRENCPESKADVWSIIPVNSLKHKMQGLHEEVTKYITQPQTRQRSRPLTILP</sequence>
<protein>
    <submittedName>
        <fullName evidence="1">Uncharacterized protein</fullName>
    </submittedName>
</protein>
<reference evidence="1" key="2">
    <citation type="submission" date="2025-08" db="UniProtKB">
        <authorList>
            <consortium name="RefSeq"/>
        </authorList>
    </citation>
    <scope>IDENTIFICATION</scope>
</reference>
<dbReference type="RefSeq" id="XP_059604666.1">
    <property type="nucleotide sequence ID" value="XM_059744189.1"/>
</dbReference>
<reference evidence="1" key="1">
    <citation type="submission" date="2025-02" db="EMBL/GenBank/DDBJ databases">
        <authorList>
            <consortium name="NCBI Genome Project"/>
        </authorList>
    </citation>
    <scope>NUCLEOTIDE SEQUENCE</scope>
</reference>
<dbReference type="VEuPathDB" id="FungiDB:An14g03690"/>
<dbReference type="GeneID" id="84592968"/>
<accession>A0AAJ8BYD7</accession>
<gene>
    <name evidence="1" type="ORF">An14g03690</name>
</gene>
<name>A0AAJ8BYD7_ASPNG</name>
<dbReference type="AlphaFoldDB" id="A0AAJ8BYD7"/>
<organism evidence="1">
    <name type="scientific">Aspergillus niger</name>
    <dbReference type="NCBI Taxonomy" id="5061"/>
    <lineage>
        <taxon>Eukaryota</taxon>
        <taxon>Fungi</taxon>
        <taxon>Dikarya</taxon>
        <taxon>Ascomycota</taxon>
        <taxon>Pezizomycotina</taxon>
        <taxon>Eurotiomycetes</taxon>
        <taxon>Eurotiomycetidae</taxon>
        <taxon>Eurotiales</taxon>
        <taxon>Aspergillaceae</taxon>
        <taxon>Aspergillus</taxon>
        <taxon>Aspergillus subgen. Circumdati</taxon>
    </lineage>
</organism>
<proteinExistence type="predicted"/>
<evidence type="ECO:0000313" key="1">
    <source>
        <dbReference type="RefSeq" id="XP_059604666.1"/>
    </source>
</evidence>
<dbReference type="KEGG" id="ang:An14g03690"/>